<dbReference type="AlphaFoldDB" id="A0AAN7SVL1"/>
<dbReference type="InterPro" id="IPR051911">
    <property type="entry name" value="SDR_oxidoreductase"/>
</dbReference>
<feature type="compositionally biased region" description="Polar residues" evidence="2">
    <location>
        <begin position="213"/>
        <end position="225"/>
    </location>
</feature>
<dbReference type="SUPFAM" id="SSF51735">
    <property type="entry name" value="NAD(P)-binding Rossmann-fold domains"/>
    <property type="match status" value="1"/>
</dbReference>
<dbReference type="PANTHER" id="PTHR43976">
    <property type="entry name" value="SHORT CHAIN DEHYDROGENASE"/>
    <property type="match status" value="1"/>
</dbReference>
<dbReference type="EMBL" id="JAVRRJ010000007">
    <property type="protein sequence ID" value="KAK5082786.1"/>
    <property type="molecule type" value="Genomic_DNA"/>
</dbReference>
<dbReference type="InterPro" id="IPR002347">
    <property type="entry name" value="SDR_fam"/>
</dbReference>
<dbReference type="InterPro" id="IPR036291">
    <property type="entry name" value="NAD(P)-bd_dom_sf"/>
</dbReference>
<evidence type="ECO:0000256" key="2">
    <source>
        <dbReference type="SAM" id="MobiDB-lite"/>
    </source>
</evidence>
<proteinExistence type="inferred from homology"/>
<evidence type="ECO:0000313" key="3">
    <source>
        <dbReference type="EMBL" id="KAK5082786.1"/>
    </source>
</evidence>
<organism evidence="3 4">
    <name type="scientific">Lithohypha guttulata</name>
    <dbReference type="NCBI Taxonomy" id="1690604"/>
    <lineage>
        <taxon>Eukaryota</taxon>
        <taxon>Fungi</taxon>
        <taxon>Dikarya</taxon>
        <taxon>Ascomycota</taxon>
        <taxon>Pezizomycotina</taxon>
        <taxon>Eurotiomycetes</taxon>
        <taxon>Chaetothyriomycetidae</taxon>
        <taxon>Chaetothyriales</taxon>
        <taxon>Trichomeriaceae</taxon>
        <taxon>Lithohypha</taxon>
    </lineage>
</organism>
<gene>
    <name evidence="3" type="ORF">LTR05_006667</name>
</gene>
<keyword evidence="4" id="KW-1185">Reference proteome</keyword>
<feature type="region of interest" description="Disordered" evidence="2">
    <location>
        <begin position="206"/>
        <end position="225"/>
    </location>
</feature>
<protein>
    <submittedName>
        <fullName evidence="3">Uncharacterized protein</fullName>
    </submittedName>
</protein>
<dbReference type="Proteomes" id="UP001309876">
    <property type="component" value="Unassembled WGS sequence"/>
</dbReference>
<name>A0AAN7SVL1_9EURO</name>
<dbReference type="PRINTS" id="PR00080">
    <property type="entry name" value="SDRFAMILY"/>
</dbReference>
<evidence type="ECO:0000256" key="1">
    <source>
        <dbReference type="RuleBase" id="RU000363"/>
    </source>
</evidence>
<accession>A0AAN7SVL1</accession>
<dbReference type="Gene3D" id="3.40.50.720">
    <property type="entry name" value="NAD(P)-binding Rossmann-like Domain"/>
    <property type="match status" value="1"/>
</dbReference>
<dbReference type="Pfam" id="PF00106">
    <property type="entry name" value="adh_short"/>
    <property type="match status" value="1"/>
</dbReference>
<reference evidence="3 4" key="1">
    <citation type="submission" date="2023-08" db="EMBL/GenBank/DDBJ databases">
        <title>Black Yeasts Isolated from many extreme environments.</title>
        <authorList>
            <person name="Coleine C."/>
            <person name="Stajich J.E."/>
            <person name="Selbmann L."/>
        </authorList>
    </citation>
    <scope>NUCLEOTIDE SEQUENCE [LARGE SCALE GENOMIC DNA]</scope>
    <source>
        <strain evidence="3 4">CCFEE 5910</strain>
    </source>
</reference>
<sequence>MSSPRPTWFVTGTSNGFGLALAQHILRQDHNLVSLSRYSEPHESLSAIVSITKDEQPQLHHLQHDLAERDDTKIKSLIFDFLASHPNLSIDILVNNAAICAFAPVETIPTSTIEKVMTINFYSPLWMIQACLPNMRTSRNLIPKVIVNISSTQGLCPDPSEIAYDASKHALEALSGVLASEVAYFGVRVINVNLGSFRTAFATSGDRAGMSSGPRTQAGSGADNSQIWEAPYDDPDHPATSRVNMVMKFANVPDAARGDPGKGAKILFDAIMRTEGSAAEAALARLRDSNGSEGGLERLVIGSDAWPKIVEQVKRLNVQVQNCQDVVNLSNADDVQ</sequence>
<comment type="similarity">
    <text evidence="1">Belongs to the short-chain dehydrogenases/reductases (SDR) family.</text>
</comment>
<comment type="caution">
    <text evidence="3">The sequence shown here is derived from an EMBL/GenBank/DDBJ whole genome shotgun (WGS) entry which is preliminary data.</text>
</comment>
<evidence type="ECO:0000313" key="4">
    <source>
        <dbReference type="Proteomes" id="UP001309876"/>
    </source>
</evidence>
<dbReference type="PANTHER" id="PTHR43976:SF6">
    <property type="entry name" value="OXIDOREDUCTASE, PUTATIVE (AFU_ORTHOLOGUE AFUA_1G13950)-RELATED"/>
    <property type="match status" value="1"/>
</dbReference>
<dbReference type="PRINTS" id="PR00081">
    <property type="entry name" value="GDHRDH"/>
</dbReference>